<feature type="chain" id="PRO_5032534252" description="Leucine-rich repeat-containing N-terminal plant-type domain-containing protein" evidence="9">
    <location>
        <begin position="42"/>
        <end position="220"/>
    </location>
</feature>
<evidence type="ECO:0000259" key="10">
    <source>
        <dbReference type="Pfam" id="PF08263"/>
    </source>
</evidence>
<keyword evidence="4 9" id="KW-0732">Signal</keyword>
<keyword evidence="5" id="KW-0677">Repeat</keyword>
<evidence type="ECO:0000256" key="7">
    <source>
        <dbReference type="ARBA" id="ARBA00023136"/>
    </source>
</evidence>
<reference evidence="11" key="1">
    <citation type="submission" date="2020-07" db="EMBL/GenBank/DDBJ databases">
        <title>Genome sequence and genetic diversity analysis of an under-domesticated orphan crop, white fonio (Digitaria exilis).</title>
        <authorList>
            <person name="Bennetzen J.L."/>
            <person name="Chen S."/>
            <person name="Ma X."/>
            <person name="Wang X."/>
            <person name="Yssel A.E.J."/>
            <person name="Chaluvadi S.R."/>
            <person name="Johnson M."/>
            <person name="Gangashetty P."/>
            <person name="Hamidou F."/>
            <person name="Sanogo M.D."/>
            <person name="Zwaenepoel A."/>
            <person name="Wallace J."/>
            <person name="Van De Peer Y."/>
            <person name="Van Deynze A."/>
        </authorList>
    </citation>
    <scope>NUCLEOTIDE SEQUENCE</scope>
    <source>
        <tissue evidence="11">Leaves</tissue>
    </source>
</reference>
<comment type="subcellular location">
    <subcellularLocation>
        <location evidence="1">Membrane</location>
        <topology evidence="1">Single-pass type I membrane protein</topology>
    </subcellularLocation>
</comment>
<proteinExistence type="predicted"/>
<dbReference type="OrthoDB" id="721669at2759"/>
<dbReference type="GO" id="GO:0016020">
    <property type="term" value="C:membrane"/>
    <property type="evidence" value="ECO:0007669"/>
    <property type="project" value="UniProtKB-SubCell"/>
</dbReference>
<name>A0A835E4E4_9POAL</name>
<dbReference type="InterPro" id="IPR046956">
    <property type="entry name" value="RLP23-like"/>
</dbReference>
<evidence type="ECO:0000256" key="6">
    <source>
        <dbReference type="ARBA" id="ARBA00022989"/>
    </source>
</evidence>
<dbReference type="Pfam" id="PF08263">
    <property type="entry name" value="LRRNT_2"/>
    <property type="match status" value="1"/>
</dbReference>
<dbReference type="InterPro" id="IPR013210">
    <property type="entry name" value="LRR_N_plant-typ"/>
</dbReference>
<dbReference type="InterPro" id="IPR032675">
    <property type="entry name" value="LRR_dom_sf"/>
</dbReference>
<keyword evidence="2" id="KW-0433">Leucine-rich repeat</keyword>
<keyword evidence="3" id="KW-0812">Transmembrane</keyword>
<accession>A0A835E4E4</accession>
<keyword evidence="6" id="KW-1133">Transmembrane helix</keyword>
<feature type="signal peptide" evidence="9">
    <location>
        <begin position="1"/>
        <end position="41"/>
    </location>
</feature>
<gene>
    <name evidence="11" type="ORF">HU200_055606</name>
</gene>
<feature type="domain" description="Leucine-rich repeat-containing N-terminal plant-type" evidence="10">
    <location>
        <begin position="53"/>
        <end position="102"/>
    </location>
</feature>
<evidence type="ECO:0000256" key="1">
    <source>
        <dbReference type="ARBA" id="ARBA00004479"/>
    </source>
</evidence>
<sequence>MARSVASSSIGGHRQPLLPLPAHALLLLLLLLRLSSSLAGAVEPLPLPVPCEPEQSSALLRLKASFLPLGNDDESSSSSSCAAALGSWRSSTDCCSWKGVSCGYGPGHTGGQVISLDLSNCACGGGGAPLDAVELISMLPSLRHVKRTCNESSSSKSELLSDSQQGLLEGLVDQQVNHHYYYFNHIMTEEMEDQEETTSWKWIKALLWAVMAFGIVSKIL</sequence>
<evidence type="ECO:0000256" key="8">
    <source>
        <dbReference type="ARBA" id="ARBA00023180"/>
    </source>
</evidence>
<keyword evidence="7" id="KW-0472">Membrane</keyword>
<keyword evidence="8" id="KW-0325">Glycoprotein</keyword>
<comment type="caution">
    <text evidence="11">The sequence shown here is derived from an EMBL/GenBank/DDBJ whole genome shotgun (WGS) entry which is preliminary data.</text>
</comment>
<keyword evidence="12" id="KW-1185">Reference proteome</keyword>
<evidence type="ECO:0000313" key="12">
    <source>
        <dbReference type="Proteomes" id="UP000636709"/>
    </source>
</evidence>
<evidence type="ECO:0000256" key="4">
    <source>
        <dbReference type="ARBA" id="ARBA00022729"/>
    </source>
</evidence>
<organism evidence="11 12">
    <name type="scientific">Digitaria exilis</name>
    <dbReference type="NCBI Taxonomy" id="1010633"/>
    <lineage>
        <taxon>Eukaryota</taxon>
        <taxon>Viridiplantae</taxon>
        <taxon>Streptophyta</taxon>
        <taxon>Embryophyta</taxon>
        <taxon>Tracheophyta</taxon>
        <taxon>Spermatophyta</taxon>
        <taxon>Magnoliopsida</taxon>
        <taxon>Liliopsida</taxon>
        <taxon>Poales</taxon>
        <taxon>Poaceae</taxon>
        <taxon>PACMAD clade</taxon>
        <taxon>Panicoideae</taxon>
        <taxon>Panicodae</taxon>
        <taxon>Paniceae</taxon>
        <taxon>Anthephorinae</taxon>
        <taxon>Digitaria</taxon>
    </lineage>
</organism>
<protein>
    <recommendedName>
        <fullName evidence="10">Leucine-rich repeat-containing N-terminal plant-type domain-containing protein</fullName>
    </recommendedName>
</protein>
<dbReference type="EMBL" id="JACEFO010002379">
    <property type="protein sequence ID" value="KAF8663017.1"/>
    <property type="molecule type" value="Genomic_DNA"/>
</dbReference>
<evidence type="ECO:0000313" key="11">
    <source>
        <dbReference type="EMBL" id="KAF8663017.1"/>
    </source>
</evidence>
<dbReference type="PANTHER" id="PTHR48061">
    <property type="entry name" value="LEUCINE-RICH REPEAT RECEPTOR PROTEIN KINASE EMS1-LIKE-RELATED"/>
    <property type="match status" value="1"/>
</dbReference>
<dbReference type="PANTHER" id="PTHR48061:SF48">
    <property type="entry name" value="OS01G0162500 PROTEIN"/>
    <property type="match status" value="1"/>
</dbReference>
<dbReference type="Gene3D" id="3.80.10.10">
    <property type="entry name" value="Ribonuclease Inhibitor"/>
    <property type="match status" value="1"/>
</dbReference>
<evidence type="ECO:0000256" key="3">
    <source>
        <dbReference type="ARBA" id="ARBA00022692"/>
    </source>
</evidence>
<evidence type="ECO:0000256" key="2">
    <source>
        <dbReference type="ARBA" id="ARBA00022614"/>
    </source>
</evidence>
<evidence type="ECO:0000256" key="9">
    <source>
        <dbReference type="SAM" id="SignalP"/>
    </source>
</evidence>
<evidence type="ECO:0000256" key="5">
    <source>
        <dbReference type="ARBA" id="ARBA00022737"/>
    </source>
</evidence>
<dbReference type="AlphaFoldDB" id="A0A835E4E4"/>
<dbReference type="Proteomes" id="UP000636709">
    <property type="component" value="Unassembled WGS sequence"/>
</dbReference>